<keyword evidence="3" id="KW-0833">Ubl conjugation pathway</keyword>
<dbReference type="PROSITE" id="PS50225">
    <property type="entry name" value="SOCS"/>
    <property type="match status" value="1"/>
</dbReference>
<dbReference type="GO" id="GO:0046935">
    <property type="term" value="F:1-phosphatidylinositol-3-kinase regulator activity"/>
    <property type="evidence" value="ECO:0007669"/>
    <property type="project" value="TreeGrafter"/>
</dbReference>
<dbReference type="AlphaFoldDB" id="F1LDI9"/>
<accession>F1LDI9</accession>
<dbReference type="GO" id="GO:0046854">
    <property type="term" value="P:phosphatidylinositol phosphate biosynthetic process"/>
    <property type="evidence" value="ECO:0007669"/>
    <property type="project" value="TreeGrafter"/>
</dbReference>
<keyword evidence="1" id="KW-0341">Growth regulation</keyword>
<dbReference type="Pfam" id="PF07525">
    <property type="entry name" value="SOCS_box"/>
    <property type="match status" value="1"/>
</dbReference>
<dbReference type="GO" id="GO:0035556">
    <property type="term" value="P:intracellular signal transduction"/>
    <property type="evidence" value="ECO:0007669"/>
    <property type="project" value="InterPro"/>
</dbReference>
<dbReference type="InterPro" id="IPR000980">
    <property type="entry name" value="SH2"/>
</dbReference>
<keyword evidence="4 5" id="KW-0727">SH2 domain</keyword>
<dbReference type="InterPro" id="IPR035866">
    <property type="entry name" value="SOCS7_SH2"/>
</dbReference>
<dbReference type="SMART" id="SM00253">
    <property type="entry name" value="SOCS"/>
    <property type="match status" value="1"/>
</dbReference>
<organism evidence="8">
    <name type="scientific">Ascaris suum</name>
    <name type="common">Pig roundworm</name>
    <name type="synonym">Ascaris lumbricoides</name>
    <dbReference type="NCBI Taxonomy" id="6253"/>
    <lineage>
        <taxon>Eukaryota</taxon>
        <taxon>Metazoa</taxon>
        <taxon>Ecdysozoa</taxon>
        <taxon>Nematoda</taxon>
        <taxon>Chromadorea</taxon>
        <taxon>Rhabditida</taxon>
        <taxon>Spirurina</taxon>
        <taxon>Ascaridomorpha</taxon>
        <taxon>Ascaridoidea</taxon>
        <taxon>Ascarididae</taxon>
        <taxon>Ascaris</taxon>
    </lineage>
</organism>
<dbReference type="GO" id="GO:0005942">
    <property type="term" value="C:phosphatidylinositol 3-kinase complex"/>
    <property type="evidence" value="ECO:0007669"/>
    <property type="project" value="TreeGrafter"/>
</dbReference>
<evidence type="ECO:0000256" key="5">
    <source>
        <dbReference type="PROSITE-ProRule" id="PRU00191"/>
    </source>
</evidence>
<evidence type="ECO:0000313" key="8">
    <source>
        <dbReference type="EMBL" id="ADY48193.1"/>
    </source>
</evidence>
<dbReference type="PANTHER" id="PTHR10155">
    <property type="entry name" value="PHOSPHATIDYLINOSITOL 3-KINASE REGULATORY SUBUNIT"/>
    <property type="match status" value="1"/>
</dbReference>
<feature type="domain" description="SOCS box" evidence="7">
    <location>
        <begin position="132"/>
        <end position="182"/>
    </location>
</feature>
<protein>
    <submittedName>
        <fullName evidence="8">Suppressor of cytokine signaling 7</fullName>
    </submittedName>
</protein>
<dbReference type="SMART" id="SM00969">
    <property type="entry name" value="SOCS_box"/>
    <property type="match status" value="1"/>
</dbReference>
<name>F1LDI9_ASCSU</name>
<evidence type="ECO:0000256" key="2">
    <source>
        <dbReference type="ARBA" id="ARBA00022700"/>
    </source>
</evidence>
<dbReference type="GO" id="GO:0009968">
    <property type="term" value="P:negative regulation of signal transduction"/>
    <property type="evidence" value="ECO:0007669"/>
    <property type="project" value="UniProtKB-KW"/>
</dbReference>
<dbReference type="EMBL" id="JI179010">
    <property type="protein sequence ID" value="ADY48193.1"/>
    <property type="molecule type" value="mRNA"/>
</dbReference>
<dbReference type="PANTHER" id="PTHR10155:SF32">
    <property type="entry name" value="LP02169P"/>
    <property type="match status" value="1"/>
</dbReference>
<dbReference type="Pfam" id="PF00017">
    <property type="entry name" value="SH2"/>
    <property type="match status" value="1"/>
</dbReference>
<evidence type="ECO:0000259" key="7">
    <source>
        <dbReference type="PROSITE" id="PS50225"/>
    </source>
</evidence>
<keyword evidence="2" id="KW-0734">Signal transduction inhibitor</keyword>
<dbReference type="CDD" id="cd03587">
    <property type="entry name" value="SOCS"/>
    <property type="match status" value="1"/>
</dbReference>
<dbReference type="PROSITE" id="PS50001">
    <property type="entry name" value="SH2"/>
    <property type="match status" value="1"/>
</dbReference>
<dbReference type="SUPFAM" id="SSF158235">
    <property type="entry name" value="SOCS box-like"/>
    <property type="match status" value="1"/>
</dbReference>
<dbReference type="SUPFAM" id="SSF55550">
    <property type="entry name" value="SH2 domain"/>
    <property type="match status" value="1"/>
</dbReference>
<dbReference type="SMART" id="SM00252">
    <property type="entry name" value="SH2"/>
    <property type="match status" value="1"/>
</dbReference>
<evidence type="ECO:0000256" key="1">
    <source>
        <dbReference type="ARBA" id="ARBA00022604"/>
    </source>
</evidence>
<evidence type="ECO:0000256" key="3">
    <source>
        <dbReference type="ARBA" id="ARBA00022786"/>
    </source>
</evidence>
<dbReference type="Gene3D" id="3.30.505.10">
    <property type="entry name" value="SH2 domain"/>
    <property type="match status" value="1"/>
</dbReference>
<proteinExistence type="evidence at transcript level"/>
<dbReference type="InterPro" id="IPR036860">
    <property type="entry name" value="SH2_dom_sf"/>
</dbReference>
<feature type="domain" description="SH2" evidence="6">
    <location>
        <begin position="30"/>
        <end position="122"/>
    </location>
</feature>
<sequence>MDEDDEVERPKRHPPHSFTHSMRSIRQCSWYWGNMSWLEAERVLMDYALGTYLIRDSASDRYIFTISYRTANSVHHTRLPQHGGKFCLGGPNSLVRSESLMAFVETLQRCGERGVCLLMHEKGDRAATQTMALNKALHRHELLPPLKYLCRVVIRHAVSPSSISKLPLPPKILRYVQDPRYLVPPC</sequence>
<evidence type="ECO:0000259" key="6">
    <source>
        <dbReference type="PROSITE" id="PS50001"/>
    </source>
</evidence>
<dbReference type="InterPro" id="IPR036036">
    <property type="entry name" value="SOCS_box-like_dom_sf"/>
</dbReference>
<dbReference type="InterPro" id="IPR001496">
    <property type="entry name" value="SOCS_box"/>
</dbReference>
<dbReference type="CDD" id="cd10388">
    <property type="entry name" value="SH2_SOCS7"/>
    <property type="match status" value="1"/>
</dbReference>
<evidence type="ECO:0000256" key="4">
    <source>
        <dbReference type="ARBA" id="ARBA00022999"/>
    </source>
</evidence>
<reference evidence="8" key="1">
    <citation type="journal article" date="2011" name="Genome Res.">
        <title>Deep small RNA sequencing from the nematode Ascaris reveals conservation, functional diversification, and novel developmental profiles.</title>
        <authorList>
            <person name="Wang J."/>
            <person name="Czech B."/>
            <person name="Crunk A."/>
            <person name="Wallace A."/>
            <person name="Mitreva M."/>
            <person name="Hannon G.J."/>
            <person name="Davis R.E."/>
        </authorList>
    </citation>
    <scope>NUCLEOTIDE SEQUENCE</scope>
</reference>